<dbReference type="AlphaFoldDB" id="A0A8T1D5E0"/>
<dbReference type="Pfam" id="PF03732">
    <property type="entry name" value="Retrotrans_gag"/>
    <property type="match status" value="1"/>
</dbReference>
<evidence type="ECO:0000313" key="4">
    <source>
        <dbReference type="Proteomes" id="UP000774804"/>
    </source>
</evidence>
<feature type="compositionally biased region" description="Low complexity" evidence="1">
    <location>
        <begin position="214"/>
        <end position="223"/>
    </location>
</feature>
<evidence type="ECO:0000259" key="2">
    <source>
        <dbReference type="Pfam" id="PF03732"/>
    </source>
</evidence>
<dbReference type="EMBL" id="RCMI01000097">
    <property type="protein sequence ID" value="KAG2935406.1"/>
    <property type="molecule type" value="Genomic_DNA"/>
</dbReference>
<accession>A0A8T1D5E0</accession>
<dbReference type="VEuPathDB" id="FungiDB:PC110_g22228"/>
<feature type="region of interest" description="Disordered" evidence="1">
    <location>
        <begin position="123"/>
        <end position="144"/>
    </location>
</feature>
<dbReference type="Proteomes" id="UP000774804">
    <property type="component" value="Unassembled WGS sequence"/>
</dbReference>
<evidence type="ECO:0000313" key="3">
    <source>
        <dbReference type="EMBL" id="KAG2935406.1"/>
    </source>
</evidence>
<sequence length="302" mass="34801">MKGTRPDEWCATIELSLRDGAIHWFRLLPTKTRRKWKLLSQTFIDYYCTQYKQSPAARYYAATRERKEHICDYLNRLNGTLATLASTWRRANAMRRITRLRLNDIRELLMSLLKRENDVSPKALLNSSDRSSRRERRDYDRRDRRDYGRRERHEHDRLREDTRRAPRVTFADAEERDWVAYLNGRGPNTQRASICRDGWSDSEDDVSGAGDLESSCSDGSSSDDSQRQLAATTRVNVGAPLKERTQGQIDASAGTTKQGEATVVNDLPLSAGSVITVAEASNRVWPAVEELWRWKSHVNSSY</sequence>
<gene>
    <name evidence="3" type="ORF">PC115_g4927</name>
</gene>
<organism evidence="3 4">
    <name type="scientific">Phytophthora cactorum</name>
    <dbReference type="NCBI Taxonomy" id="29920"/>
    <lineage>
        <taxon>Eukaryota</taxon>
        <taxon>Sar</taxon>
        <taxon>Stramenopiles</taxon>
        <taxon>Oomycota</taxon>
        <taxon>Peronosporomycetes</taxon>
        <taxon>Peronosporales</taxon>
        <taxon>Peronosporaceae</taxon>
        <taxon>Phytophthora</taxon>
    </lineage>
</organism>
<proteinExistence type="predicted"/>
<feature type="domain" description="Retrotransposon gag" evidence="2">
    <location>
        <begin position="15"/>
        <end position="98"/>
    </location>
</feature>
<feature type="compositionally biased region" description="Basic and acidic residues" evidence="1">
    <location>
        <begin position="130"/>
        <end position="144"/>
    </location>
</feature>
<reference evidence="3" key="1">
    <citation type="submission" date="2018-10" db="EMBL/GenBank/DDBJ databases">
        <title>Effector identification in a new, highly contiguous assembly of the strawberry crown rot pathogen Phytophthora cactorum.</title>
        <authorList>
            <person name="Armitage A.D."/>
            <person name="Nellist C.F."/>
            <person name="Bates H."/>
            <person name="Vickerstaff R.J."/>
            <person name="Harrison R.J."/>
        </authorList>
    </citation>
    <scope>NUCLEOTIDE SEQUENCE</scope>
    <source>
        <strain evidence="3">4032</strain>
    </source>
</reference>
<protein>
    <recommendedName>
        <fullName evidence="2">Retrotransposon gag domain-containing protein</fullName>
    </recommendedName>
</protein>
<evidence type="ECO:0000256" key="1">
    <source>
        <dbReference type="SAM" id="MobiDB-lite"/>
    </source>
</evidence>
<feature type="region of interest" description="Disordered" evidence="1">
    <location>
        <begin position="190"/>
        <end position="238"/>
    </location>
</feature>
<dbReference type="InterPro" id="IPR005162">
    <property type="entry name" value="Retrotrans_gag_dom"/>
</dbReference>
<comment type="caution">
    <text evidence="3">The sequence shown here is derived from an EMBL/GenBank/DDBJ whole genome shotgun (WGS) entry which is preliminary data.</text>
</comment>
<name>A0A8T1D5E0_9STRA</name>